<organism evidence="1 2">
    <name type="scientific">Hymenobacter cellulosivorans</name>
    <dbReference type="NCBI Taxonomy" id="2932249"/>
    <lineage>
        <taxon>Bacteria</taxon>
        <taxon>Pseudomonadati</taxon>
        <taxon>Bacteroidota</taxon>
        <taxon>Cytophagia</taxon>
        <taxon>Cytophagales</taxon>
        <taxon>Hymenobacteraceae</taxon>
        <taxon>Hymenobacter</taxon>
    </lineage>
</organism>
<dbReference type="EMBL" id="CP095049">
    <property type="protein sequence ID" value="UOQ52496.1"/>
    <property type="molecule type" value="Genomic_DNA"/>
</dbReference>
<protein>
    <submittedName>
        <fullName evidence="1">Uncharacterized protein</fullName>
    </submittedName>
</protein>
<gene>
    <name evidence="1" type="ORF">MUN80_22435</name>
</gene>
<name>A0ABY4FDG0_9BACT</name>
<accession>A0ABY4FDG0</accession>
<reference evidence="1 2" key="1">
    <citation type="submission" date="2022-04" db="EMBL/GenBank/DDBJ databases">
        <title>Hymenobacter sp. isolated from the air.</title>
        <authorList>
            <person name="Won M."/>
            <person name="Lee C.-M."/>
            <person name="Woen H.-Y."/>
            <person name="Kwon S.-W."/>
        </authorList>
    </citation>
    <scope>NUCLEOTIDE SEQUENCE [LARGE SCALE GENOMIC DNA]</scope>
    <source>
        <strain evidence="2">5116 S-27</strain>
    </source>
</reference>
<dbReference type="Proteomes" id="UP000831785">
    <property type="component" value="Chromosome"/>
</dbReference>
<dbReference type="RefSeq" id="WP_244716540.1">
    <property type="nucleotide sequence ID" value="NZ_CP095049.1"/>
</dbReference>
<keyword evidence="2" id="KW-1185">Reference proteome</keyword>
<evidence type="ECO:0000313" key="1">
    <source>
        <dbReference type="EMBL" id="UOQ52496.1"/>
    </source>
</evidence>
<evidence type="ECO:0000313" key="2">
    <source>
        <dbReference type="Proteomes" id="UP000831785"/>
    </source>
</evidence>
<proteinExistence type="predicted"/>
<sequence length="115" mass="13083">MIDQDFLKHLEWQLSEALLVTIKGYWCDGILGPEWAEDYRPEHVAKSRRITLRAWLDEGRTKGGNSSQKLYKLVVHLGAVSLNSYLSKNELGSHLPAITLISLDVEKRIIEAQLP</sequence>